<sequence>LLNKPSSDHKICIMARQTQKQPAKVAEDGHGPGRSGATPTPSPTPSTRCPRAPKPWVPLIIKGTNKLLQRKYNNYTSTLQIFHYASSHLPLESFTRLLTRKAHGYIATLYSSDPLRNKPAPEGDETPIGCTEVIYLPSVFHVHGPTDGSALGFRTGAAEEGALANTVQWLCFSRPVDTRILFKIKIPRRTVNGRKKRRVNGGKLFHHVGDLEKEVVKMKRVRNGESGDRGEYWGWWAALKQAGHPRRRVGISWRGFGRDLKAYWEEKRRQEGVEAGVEECWHQYGEGELERAIDDEEDEWEDLGIECDSEALDMGVDIEQGIEHGIQIFAFTAPDQSHDGEDGATTLLIPGRDDV</sequence>
<keyword evidence="3" id="KW-1185">Reference proteome</keyword>
<organism evidence="2 3">
    <name type="scientific">Plenodomus tracheiphilus IPT5</name>
    <dbReference type="NCBI Taxonomy" id="1408161"/>
    <lineage>
        <taxon>Eukaryota</taxon>
        <taxon>Fungi</taxon>
        <taxon>Dikarya</taxon>
        <taxon>Ascomycota</taxon>
        <taxon>Pezizomycotina</taxon>
        <taxon>Dothideomycetes</taxon>
        <taxon>Pleosporomycetidae</taxon>
        <taxon>Pleosporales</taxon>
        <taxon>Pleosporineae</taxon>
        <taxon>Leptosphaeriaceae</taxon>
        <taxon>Plenodomus</taxon>
    </lineage>
</organism>
<name>A0A6A7B1Y1_9PLEO</name>
<gene>
    <name evidence="2" type="ORF">T440DRAFT_401560</name>
</gene>
<evidence type="ECO:0000313" key="3">
    <source>
        <dbReference type="Proteomes" id="UP000799423"/>
    </source>
</evidence>
<feature type="non-terminal residue" evidence="2">
    <location>
        <position position="1"/>
    </location>
</feature>
<feature type="region of interest" description="Disordered" evidence="1">
    <location>
        <begin position="15"/>
        <end position="53"/>
    </location>
</feature>
<dbReference type="EMBL" id="MU006318">
    <property type="protein sequence ID" value="KAF2848339.1"/>
    <property type="molecule type" value="Genomic_DNA"/>
</dbReference>
<evidence type="ECO:0000313" key="2">
    <source>
        <dbReference type="EMBL" id="KAF2848339.1"/>
    </source>
</evidence>
<accession>A0A6A7B1Y1</accession>
<feature type="compositionally biased region" description="Low complexity" evidence="1">
    <location>
        <begin position="35"/>
        <end position="50"/>
    </location>
</feature>
<evidence type="ECO:0000256" key="1">
    <source>
        <dbReference type="SAM" id="MobiDB-lite"/>
    </source>
</evidence>
<dbReference type="OrthoDB" id="3762348at2759"/>
<feature type="region of interest" description="Disordered" evidence="1">
    <location>
        <begin position="334"/>
        <end position="355"/>
    </location>
</feature>
<dbReference type="Proteomes" id="UP000799423">
    <property type="component" value="Unassembled WGS sequence"/>
</dbReference>
<reference evidence="2" key="1">
    <citation type="submission" date="2020-01" db="EMBL/GenBank/DDBJ databases">
        <authorList>
            <consortium name="DOE Joint Genome Institute"/>
            <person name="Haridas S."/>
            <person name="Albert R."/>
            <person name="Binder M."/>
            <person name="Bloem J."/>
            <person name="Labutti K."/>
            <person name="Salamov A."/>
            <person name="Andreopoulos B."/>
            <person name="Baker S.E."/>
            <person name="Barry K."/>
            <person name="Bills G."/>
            <person name="Bluhm B.H."/>
            <person name="Cannon C."/>
            <person name="Castanera R."/>
            <person name="Culley D.E."/>
            <person name="Daum C."/>
            <person name="Ezra D."/>
            <person name="Gonzalez J.B."/>
            <person name="Henrissat B."/>
            <person name="Kuo A."/>
            <person name="Liang C."/>
            <person name="Lipzen A."/>
            <person name="Lutzoni F."/>
            <person name="Magnuson J."/>
            <person name="Mondo S."/>
            <person name="Nolan M."/>
            <person name="Ohm R."/>
            <person name="Pangilinan J."/>
            <person name="Park H.-J."/>
            <person name="Ramirez L."/>
            <person name="Alfaro M."/>
            <person name="Sun H."/>
            <person name="Tritt A."/>
            <person name="Yoshinaga Y."/>
            <person name="Zwiers L.-H."/>
            <person name="Turgeon B.G."/>
            <person name="Goodwin S.B."/>
            <person name="Spatafora J.W."/>
            <person name="Crous P.W."/>
            <person name="Grigoriev I.V."/>
        </authorList>
    </citation>
    <scope>NUCLEOTIDE SEQUENCE</scope>
    <source>
        <strain evidence="2">IPT5</strain>
    </source>
</reference>
<protein>
    <submittedName>
        <fullName evidence="2">Uncharacterized protein</fullName>
    </submittedName>
</protein>
<proteinExistence type="predicted"/>
<dbReference type="AlphaFoldDB" id="A0A6A7B1Y1"/>